<protein>
    <submittedName>
        <fullName evidence="2">Hydroxymyristoyl-ACP dehydratase</fullName>
    </submittedName>
</protein>
<accession>A0A2Z4GDG8</accession>
<dbReference type="Pfam" id="PF22818">
    <property type="entry name" value="ApeI-like"/>
    <property type="match status" value="1"/>
</dbReference>
<dbReference type="InterPro" id="IPR054545">
    <property type="entry name" value="ApeI-like"/>
</dbReference>
<reference evidence="2 3" key="1">
    <citation type="submission" date="2018-05" db="EMBL/GenBank/DDBJ databases">
        <title>Complete genome sequence of Arcticibacterium luteifluviistationis SM1504T, a cytophagaceae bacterium isolated from Arctic surface seawater.</title>
        <authorList>
            <person name="Li Y."/>
            <person name="Qin Q.-L."/>
        </authorList>
    </citation>
    <scope>NUCLEOTIDE SEQUENCE [LARGE SCALE GENOMIC DNA]</scope>
    <source>
        <strain evidence="2 3">SM1504</strain>
    </source>
</reference>
<sequence>MLLDSFFQIKNIGKGETTVVDIELNPNHDIYKGHFPDMPVVPGVCQVQMFKEVLEVLTETKLQLVKDVNLKFMSVLNPLENALLSFELKYSSQEDGSLKASGTLSANGTKFFSTKSTYSLK</sequence>
<dbReference type="AlphaFoldDB" id="A0A2Z4GDG8"/>
<dbReference type="OrthoDB" id="9772788at2"/>
<keyword evidence="3" id="KW-1185">Reference proteome</keyword>
<evidence type="ECO:0000313" key="3">
    <source>
        <dbReference type="Proteomes" id="UP000249873"/>
    </source>
</evidence>
<feature type="domain" description="ApeI dehydratase-like" evidence="1">
    <location>
        <begin position="15"/>
        <end position="93"/>
    </location>
</feature>
<dbReference type="InterPro" id="IPR029069">
    <property type="entry name" value="HotDog_dom_sf"/>
</dbReference>
<dbReference type="EMBL" id="CP029480">
    <property type="protein sequence ID" value="AWV99160.1"/>
    <property type="molecule type" value="Genomic_DNA"/>
</dbReference>
<evidence type="ECO:0000313" key="2">
    <source>
        <dbReference type="EMBL" id="AWV99160.1"/>
    </source>
</evidence>
<gene>
    <name evidence="2" type="ORF">DJ013_13685</name>
</gene>
<dbReference type="Gene3D" id="3.10.129.10">
    <property type="entry name" value="Hotdog Thioesterase"/>
    <property type="match status" value="1"/>
</dbReference>
<organism evidence="2 3">
    <name type="scientific">Arcticibacterium luteifluviistationis</name>
    <dbReference type="NCBI Taxonomy" id="1784714"/>
    <lineage>
        <taxon>Bacteria</taxon>
        <taxon>Pseudomonadati</taxon>
        <taxon>Bacteroidota</taxon>
        <taxon>Cytophagia</taxon>
        <taxon>Cytophagales</taxon>
        <taxon>Leadbetterellaceae</taxon>
        <taxon>Arcticibacterium</taxon>
    </lineage>
</organism>
<evidence type="ECO:0000259" key="1">
    <source>
        <dbReference type="Pfam" id="PF22818"/>
    </source>
</evidence>
<dbReference type="RefSeq" id="WP_111372353.1">
    <property type="nucleotide sequence ID" value="NZ_CP029480.1"/>
</dbReference>
<dbReference type="Proteomes" id="UP000249873">
    <property type="component" value="Chromosome"/>
</dbReference>
<dbReference type="KEGG" id="als:DJ013_13685"/>
<dbReference type="SUPFAM" id="SSF54637">
    <property type="entry name" value="Thioesterase/thiol ester dehydrase-isomerase"/>
    <property type="match status" value="1"/>
</dbReference>
<proteinExistence type="predicted"/>
<dbReference type="GO" id="GO:0016829">
    <property type="term" value="F:lyase activity"/>
    <property type="evidence" value="ECO:0007669"/>
    <property type="project" value="UniProtKB-KW"/>
</dbReference>
<name>A0A2Z4GDG8_9BACT</name>